<dbReference type="InterPro" id="IPR036165">
    <property type="entry name" value="YefM-like_sf"/>
</dbReference>
<dbReference type="SUPFAM" id="SSF143120">
    <property type="entry name" value="YefM-like"/>
    <property type="match status" value="1"/>
</dbReference>
<gene>
    <name evidence="2" type="ORF">UU32_C0017G0005</name>
</gene>
<dbReference type="Proteomes" id="UP000033858">
    <property type="component" value="Unassembled WGS sequence"/>
</dbReference>
<evidence type="ECO:0000313" key="2">
    <source>
        <dbReference type="EMBL" id="KKR86332.1"/>
    </source>
</evidence>
<reference evidence="2 3" key="1">
    <citation type="journal article" date="2015" name="Nature">
        <title>rRNA introns, odd ribosomes, and small enigmatic genomes across a large radiation of phyla.</title>
        <authorList>
            <person name="Brown C.T."/>
            <person name="Hug L.A."/>
            <person name="Thomas B.C."/>
            <person name="Sharon I."/>
            <person name="Castelle C.J."/>
            <person name="Singh A."/>
            <person name="Wilkins M.J."/>
            <person name="Williams K.H."/>
            <person name="Banfield J.F."/>
        </authorList>
    </citation>
    <scope>NUCLEOTIDE SEQUENCE [LARGE SCALE GENOMIC DNA]</scope>
</reference>
<evidence type="ECO:0000313" key="3">
    <source>
        <dbReference type="Proteomes" id="UP000033858"/>
    </source>
</evidence>
<protein>
    <recommendedName>
        <fullName evidence="4">Antitoxin</fullName>
    </recommendedName>
</protein>
<comment type="similarity">
    <text evidence="1">Belongs to the phD/YefM antitoxin family.</text>
</comment>
<organism evidence="2 3">
    <name type="scientific">Candidatus Woesebacteria bacterium GW2011_GWB1_41_10</name>
    <dbReference type="NCBI Taxonomy" id="1618577"/>
    <lineage>
        <taxon>Bacteria</taxon>
        <taxon>Candidatus Woeseibacteriota</taxon>
    </lineage>
</organism>
<accession>A0A0G0XF18</accession>
<sequence>MSLMPYFTTATELQRNYKKVVRKAKKVRDGAVVLSKSRPDMVFVDYDRYSSLKEAVSRRVKSSGIEAAFGVWTKHEAEEFNAYIDETFEKIDEEMWK</sequence>
<dbReference type="AlphaFoldDB" id="A0A0G0XF18"/>
<evidence type="ECO:0008006" key="4">
    <source>
        <dbReference type="Google" id="ProtNLM"/>
    </source>
</evidence>
<name>A0A0G0XF18_9BACT</name>
<comment type="caution">
    <text evidence="2">The sequence shown here is derived from an EMBL/GenBank/DDBJ whole genome shotgun (WGS) entry which is preliminary data.</text>
</comment>
<dbReference type="EMBL" id="LCAE01000017">
    <property type="protein sequence ID" value="KKR86332.1"/>
    <property type="molecule type" value="Genomic_DNA"/>
</dbReference>
<proteinExistence type="inferred from homology"/>
<evidence type="ECO:0000256" key="1">
    <source>
        <dbReference type="ARBA" id="ARBA00009981"/>
    </source>
</evidence>